<evidence type="ECO:0000313" key="2">
    <source>
        <dbReference type="EMBL" id="KAA3483714.1"/>
    </source>
</evidence>
<accession>A0A5B6WR70</accession>
<reference evidence="2" key="1">
    <citation type="submission" date="2019-08" db="EMBL/GenBank/DDBJ databases">
        <authorList>
            <person name="Liu F."/>
        </authorList>
    </citation>
    <scope>NUCLEOTIDE SEQUENCE [LARGE SCALE GENOMIC DNA]</scope>
    <source>
        <strain evidence="2">PA1801</strain>
        <tissue evidence="2">Leaf</tissue>
    </source>
</reference>
<keyword evidence="1" id="KW-1133">Transmembrane helix</keyword>
<keyword evidence="3" id="KW-1185">Reference proteome</keyword>
<proteinExistence type="predicted"/>
<evidence type="ECO:0000313" key="3">
    <source>
        <dbReference type="Proteomes" id="UP000325315"/>
    </source>
</evidence>
<keyword evidence="1" id="KW-0812">Transmembrane</keyword>
<dbReference type="Proteomes" id="UP000325315">
    <property type="component" value="Unassembled WGS sequence"/>
</dbReference>
<feature type="transmembrane region" description="Helical" evidence="1">
    <location>
        <begin position="12"/>
        <end position="35"/>
    </location>
</feature>
<protein>
    <submittedName>
        <fullName evidence="2">Uncharacterized protein</fullName>
    </submittedName>
</protein>
<organism evidence="2 3">
    <name type="scientific">Gossypium australe</name>
    <dbReference type="NCBI Taxonomy" id="47621"/>
    <lineage>
        <taxon>Eukaryota</taxon>
        <taxon>Viridiplantae</taxon>
        <taxon>Streptophyta</taxon>
        <taxon>Embryophyta</taxon>
        <taxon>Tracheophyta</taxon>
        <taxon>Spermatophyta</taxon>
        <taxon>Magnoliopsida</taxon>
        <taxon>eudicotyledons</taxon>
        <taxon>Gunneridae</taxon>
        <taxon>Pentapetalae</taxon>
        <taxon>rosids</taxon>
        <taxon>malvids</taxon>
        <taxon>Malvales</taxon>
        <taxon>Malvaceae</taxon>
        <taxon>Malvoideae</taxon>
        <taxon>Gossypium</taxon>
    </lineage>
</organism>
<dbReference type="EMBL" id="SMMG02000002">
    <property type="protein sequence ID" value="KAA3483714.1"/>
    <property type="molecule type" value="Genomic_DNA"/>
</dbReference>
<comment type="caution">
    <text evidence="2">The sequence shown here is derived from an EMBL/GenBank/DDBJ whole genome shotgun (WGS) entry which is preliminary data.</text>
</comment>
<name>A0A5B6WR70_9ROSI</name>
<dbReference type="AlphaFoldDB" id="A0A5B6WR70"/>
<evidence type="ECO:0000256" key="1">
    <source>
        <dbReference type="SAM" id="Phobius"/>
    </source>
</evidence>
<gene>
    <name evidence="2" type="ORF">EPI10_005862</name>
</gene>
<sequence>MKYMPSLHSQLILLLMILIMQFSHRVTLMLFPVYIARMIILSRIVHQIPRTNTRIEVDKDHSPNSIIRNGVTIQTFLRATKEPDQTTITHSIEQINLLGSINKFRTHYKLNHLIAYMVKNNALIQSQATTLKNLET</sequence>
<keyword evidence="1" id="KW-0472">Membrane</keyword>